<dbReference type="VEuPathDB" id="FungiDB:I7I53_03989"/>
<proteinExistence type="predicted"/>
<dbReference type="Pfam" id="PF11917">
    <property type="entry name" value="DUF3435"/>
    <property type="match status" value="1"/>
</dbReference>
<dbReference type="OrthoDB" id="4183762at2759"/>
<dbReference type="EMBL" id="DS990639">
    <property type="protein sequence ID" value="EGC46132.1"/>
    <property type="molecule type" value="Genomic_DNA"/>
</dbReference>
<dbReference type="HOGENOM" id="CLU_011937_4_1_1"/>
<dbReference type="AlphaFoldDB" id="F0UL28"/>
<dbReference type="PANTHER" id="PTHR37535">
    <property type="entry name" value="FLUG DOMAIN PROTEIN"/>
    <property type="match status" value="1"/>
</dbReference>
<accession>F0UL28</accession>
<reference evidence="2" key="1">
    <citation type="submission" date="2008-07" db="EMBL/GenBank/DDBJ databases">
        <title>Annotation of Ajellomyces capsulatus strain H88.</title>
        <authorList>
            <person name="Champion M."/>
            <person name="Cuomo C."/>
            <person name="Ma L.-J."/>
            <person name="Henn M.R."/>
            <person name="Sil A."/>
            <person name="Goldman B."/>
            <person name="Young S.K."/>
            <person name="Kodira C.D."/>
            <person name="Zeng Q."/>
            <person name="Koehrsen M."/>
            <person name="Alvarado L."/>
            <person name="Berlin A."/>
            <person name="Borenstein D."/>
            <person name="Chen Z."/>
            <person name="Engels R."/>
            <person name="Freedman E."/>
            <person name="Gellesch M."/>
            <person name="Goldberg J."/>
            <person name="Griggs A."/>
            <person name="Gujja S."/>
            <person name="Heiman D."/>
            <person name="Hepburn T."/>
            <person name="Howarth C."/>
            <person name="Jen D."/>
            <person name="Larson L."/>
            <person name="Lewis B."/>
            <person name="Mehta T."/>
            <person name="Park D."/>
            <person name="Pearson M."/>
            <person name="Roberts A."/>
            <person name="Saif S."/>
            <person name="Shea T."/>
            <person name="Shenoy N."/>
            <person name="Sisk P."/>
            <person name="Stolte C."/>
            <person name="Sykes S."/>
            <person name="Walk T."/>
            <person name="White J."/>
            <person name="Yandava C."/>
            <person name="Klein B."/>
            <person name="McEwen J.G."/>
            <person name="Puccia R."/>
            <person name="Goldman G.H."/>
            <person name="Felipe M.S."/>
            <person name="Nino-Vega G."/>
            <person name="San-Blas G."/>
            <person name="Taylor J."/>
            <person name="Mendoza L."/>
            <person name="Galagan J."/>
            <person name="Nusbaum C."/>
            <person name="Birren B."/>
        </authorList>
    </citation>
    <scope>NUCLEOTIDE SEQUENCE [LARGE SCALE GENOMIC DNA]</scope>
    <source>
        <strain evidence="2">H88</strain>
    </source>
</reference>
<dbReference type="VEuPathDB" id="FungiDB:I7I53_05057"/>
<gene>
    <name evidence="1" type="ORF">HCEG_05347</name>
</gene>
<name>F0UL28_AJEC8</name>
<organism evidence="2">
    <name type="scientific">Ajellomyces capsulatus (strain H88)</name>
    <name type="common">Darling's disease fungus</name>
    <name type="synonym">Histoplasma capsulatum</name>
    <dbReference type="NCBI Taxonomy" id="544711"/>
    <lineage>
        <taxon>Eukaryota</taxon>
        <taxon>Fungi</taxon>
        <taxon>Dikarya</taxon>
        <taxon>Ascomycota</taxon>
        <taxon>Pezizomycotina</taxon>
        <taxon>Eurotiomycetes</taxon>
        <taxon>Eurotiomycetidae</taxon>
        <taxon>Onygenales</taxon>
        <taxon>Ajellomycetaceae</taxon>
        <taxon>Histoplasma</taxon>
    </lineage>
</organism>
<dbReference type="VEuPathDB" id="FungiDB:I7I53_05058"/>
<protein>
    <submittedName>
        <fullName evidence="1">FluG domain-containing protein</fullName>
    </submittedName>
</protein>
<dbReference type="PANTHER" id="PTHR37535:SF4">
    <property type="entry name" value="FLUG DOMAIN-CONTAINING PROTEIN"/>
    <property type="match status" value="1"/>
</dbReference>
<evidence type="ECO:0000313" key="1">
    <source>
        <dbReference type="EMBL" id="EGC46132.1"/>
    </source>
</evidence>
<evidence type="ECO:0000313" key="2">
    <source>
        <dbReference type="Proteomes" id="UP000008142"/>
    </source>
</evidence>
<dbReference type="InterPro" id="IPR021842">
    <property type="entry name" value="DUF3435"/>
</dbReference>
<dbReference type="OMA" id="FRRTYHT"/>
<sequence length="643" mass="73619">MAIQHFRFVEGKSAKRSRYHLKTRQPQLTPEDYHARDAARVARFLVTGKKYAEATTKAVDRVQRFWNRFCAFMMVDSSSYLTACAAGKKMDEIIGEQVSEFIMGPLTDEYNLDLSVQCKPTLSVEDLLSILHYHWCLDTSAVPHKQYTVQLPLLILMTAYTSSQPGALIKSSCVRGSNDALQYRDVVLHVIPNPEDLERHILVMEVTLMFMKGKRNKSQPYIPFGPLLAWSGASLGSFEAQGINSPEDIFHIEVPPYRNSLQLRWRSEMLNIPVFRRTYHTAYGVRVSPDRALPYDVFNQYLQRLGRNAGLEEPLTPYCIRRGTANAVDDVATTAERNQVLGHSRADIFEHYYLSQKVKHDVQSAYLGHPARESVIRAVGMMSLTQDPRVPKELTNEQKAAIEHNPILKQDLVSDMRYQYESVPKAQGTDLHTQHGKLERTIQSERQFLRKHAQNNIREEFFAKIDTIEIEHQLLGLSPTNDLKVKEPIVQFTCVERARLAHSLFRSLSSSVEEKHTLHPLWIQVICDWTALCSLQGVPYKQRNLLSELVGLKEANLVDSDMTPTICPATQCLFCLENKQKASNSRPYSFSRPDKLRRHVYDCHLRYLAPDACFPCPHPTCSENLWGITHFKDHAALIHKVYL</sequence>
<dbReference type="Proteomes" id="UP000008142">
    <property type="component" value="Unassembled WGS sequence"/>
</dbReference>
<dbReference type="STRING" id="544711.F0UL28"/>